<dbReference type="OMA" id="YMDRITM"/>
<keyword evidence="12" id="KW-1185">Reference proteome</keyword>
<reference evidence="12" key="1">
    <citation type="submission" date="2013-05" db="EMBL/GenBank/DDBJ databases">
        <title>The Genome sequence of Mucor circinelloides f. circinelloides 1006PhL.</title>
        <authorList>
            <consortium name="The Broad Institute Genomics Platform"/>
            <person name="Cuomo C."/>
            <person name="Earl A."/>
            <person name="Findley K."/>
            <person name="Lee S.C."/>
            <person name="Walker B."/>
            <person name="Young S."/>
            <person name="Zeng Q."/>
            <person name="Gargeya S."/>
            <person name="Fitzgerald M."/>
            <person name="Haas B."/>
            <person name="Abouelleil A."/>
            <person name="Allen A.W."/>
            <person name="Alvarado L."/>
            <person name="Arachchi H.M."/>
            <person name="Berlin A.M."/>
            <person name="Chapman S.B."/>
            <person name="Gainer-Dewar J."/>
            <person name="Goldberg J."/>
            <person name="Griggs A."/>
            <person name="Gujja S."/>
            <person name="Hansen M."/>
            <person name="Howarth C."/>
            <person name="Imamovic A."/>
            <person name="Ireland A."/>
            <person name="Larimer J."/>
            <person name="McCowan C."/>
            <person name="Murphy C."/>
            <person name="Pearson M."/>
            <person name="Poon T.W."/>
            <person name="Priest M."/>
            <person name="Roberts A."/>
            <person name="Saif S."/>
            <person name="Shea T."/>
            <person name="Sisk P."/>
            <person name="Sykes S."/>
            <person name="Wortman J."/>
            <person name="Nusbaum C."/>
            <person name="Birren B."/>
        </authorList>
    </citation>
    <scope>NUCLEOTIDE SEQUENCE [LARGE SCALE GENOMIC DNA]</scope>
    <source>
        <strain evidence="12">1006PhL</strain>
    </source>
</reference>
<dbReference type="PANTHER" id="PTHR47966:SF51">
    <property type="entry name" value="BETA-SITE APP-CLEAVING ENZYME, ISOFORM A-RELATED"/>
    <property type="match status" value="1"/>
</dbReference>
<feature type="active site" evidence="8">
    <location>
        <position position="213"/>
    </location>
</feature>
<dbReference type="CDD" id="cd05471">
    <property type="entry name" value="pepsin_like"/>
    <property type="match status" value="1"/>
</dbReference>
<dbReference type="EC" id="3.4.23.21" evidence="3"/>
<dbReference type="eggNOG" id="KOG1339">
    <property type="taxonomic scope" value="Eukaryota"/>
</dbReference>
<dbReference type="STRING" id="1220926.S2JDB2"/>
<feature type="active site" evidence="8">
    <location>
        <position position="24"/>
    </location>
</feature>
<protein>
    <recommendedName>
        <fullName evidence="3">rhizopuspepsin</fullName>
        <ecNumber evidence="3">3.4.23.21</ecNumber>
    </recommendedName>
</protein>
<dbReference type="PROSITE" id="PS00141">
    <property type="entry name" value="ASP_PROTEASE"/>
    <property type="match status" value="1"/>
</dbReference>
<dbReference type="InParanoid" id="S2JDB2"/>
<evidence type="ECO:0000256" key="3">
    <source>
        <dbReference type="ARBA" id="ARBA00013205"/>
    </source>
</evidence>
<keyword evidence="7 9" id="KW-0378">Hydrolase</keyword>
<sequence>MVDVEYIGRIQIGHPPQEFYLNFDTGSADIWVPASDCHRCGGKRHYESSLSRSFRTEFADEKSTWQVRYGDGSSVSGIIGHDTITIGNDISLEDYSFGIAKEQAHGFARDPFIDDLFGLAFPALSAINNKTSFVQTLHQQGKIKEPAVSFWLGRSTAENDKQGEMFGGVNGNHFNGNLAYIPVEQQSFWKVPVRGVSINGQQTYDKEGSAILDTGTTLLVIPVAVSRKIHQAIPGASFDALYGWRILCGLAKKDKMPSITITLGEHDFLLGAADLVGENVQAGNGLCYSGIAESQSPIFILGDTFLKHNYSVYDYGNMRVGLAPSK</sequence>
<dbReference type="SUPFAM" id="SSF50630">
    <property type="entry name" value="Acid proteases"/>
    <property type="match status" value="1"/>
</dbReference>
<keyword evidence="5" id="KW-0732">Signal</keyword>
<dbReference type="GO" id="GO:0006508">
    <property type="term" value="P:proteolysis"/>
    <property type="evidence" value="ECO:0007669"/>
    <property type="project" value="UniProtKB-KW"/>
</dbReference>
<dbReference type="FunFam" id="2.40.70.10:FF:000115">
    <property type="entry name" value="Lysosomal aspartic protease"/>
    <property type="match status" value="1"/>
</dbReference>
<evidence type="ECO:0000259" key="10">
    <source>
        <dbReference type="PROSITE" id="PS51767"/>
    </source>
</evidence>
<dbReference type="VEuPathDB" id="FungiDB:HMPREF1544_06799"/>
<evidence type="ECO:0000256" key="8">
    <source>
        <dbReference type="PIRSR" id="PIRSR601461-1"/>
    </source>
</evidence>
<dbReference type="InterPro" id="IPR001969">
    <property type="entry name" value="Aspartic_peptidase_AS"/>
</dbReference>
<gene>
    <name evidence="11" type="ORF">HMPREF1544_06799</name>
</gene>
<evidence type="ECO:0000256" key="7">
    <source>
        <dbReference type="ARBA" id="ARBA00022801"/>
    </source>
</evidence>
<dbReference type="GO" id="GO:0004190">
    <property type="term" value="F:aspartic-type endopeptidase activity"/>
    <property type="evidence" value="ECO:0007669"/>
    <property type="project" value="UniProtKB-KW"/>
</dbReference>
<dbReference type="InterPro" id="IPR001461">
    <property type="entry name" value="Aspartic_peptidase_A1"/>
</dbReference>
<evidence type="ECO:0000256" key="1">
    <source>
        <dbReference type="ARBA" id="ARBA00001130"/>
    </source>
</evidence>
<evidence type="ECO:0000256" key="6">
    <source>
        <dbReference type="ARBA" id="ARBA00022750"/>
    </source>
</evidence>
<dbReference type="Proteomes" id="UP000014254">
    <property type="component" value="Unassembled WGS sequence"/>
</dbReference>
<organism evidence="11 12">
    <name type="scientific">Mucor circinelloides f. circinelloides (strain 1006PhL)</name>
    <name type="common">Mucormycosis agent</name>
    <name type="synonym">Calyptromyces circinelloides</name>
    <dbReference type="NCBI Taxonomy" id="1220926"/>
    <lineage>
        <taxon>Eukaryota</taxon>
        <taxon>Fungi</taxon>
        <taxon>Fungi incertae sedis</taxon>
        <taxon>Mucoromycota</taxon>
        <taxon>Mucoromycotina</taxon>
        <taxon>Mucoromycetes</taxon>
        <taxon>Mucorales</taxon>
        <taxon>Mucorineae</taxon>
        <taxon>Mucoraceae</taxon>
        <taxon>Mucor</taxon>
    </lineage>
</organism>
<keyword evidence="6 9" id="KW-0064">Aspartyl protease</keyword>
<dbReference type="PRINTS" id="PR00792">
    <property type="entry name" value="PEPSIN"/>
</dbReference>
<dbReference type="PANTHER" id="PTHR47966">
    <property type="entry name" value="BETA-SITE APP-CLEAVING ENZYME, ISOFORM A-RELATED"/>
    <property type="match status" value="1"/>
</dbReference>
<dbReference type="PROSITE" id="PS51767">
    <property type="entry name" value="PEPTIDASE_A1"/>
    <property type="match status" value="1"/>
</dbReference>
<proteinExistence type="inferred from homology"/>
<evidence type="ECO:0000256" key="9">
    <source>
        <dbReference type="RuleBase" id="RU000454"/>
    </source>
</evidence>
<comment type="catalytic activity">
    <reaction evidence="1">
        <text>Hydrolysis of proteins with broad specificity similar to that of pepsin A, preferring hydrophobic residues at P1 and P1'. Clots milk and activates trypsinogen. Does not cleave 4-Gln-|-His-5, but does cleave 10-His-|-Leu-11 and 12-Val-|-Glu-13 in B chain of insulin.</text>
        <dbReference type="EC" id="3.4.23.21"/>
    </reaction>
</comment>
<evidence type="ECO:0000313" key="11">
    <source>
        <dbReference type="EMBL" id="EPB86437.1"/>
    </source>
</evidence>
<accession>S2JDB2</accession>
<dbReference type="InterPro" id="IPR034164">
    <property type="entry name" value="Pepsin-like_dom"/>
</dbReference>
<evidence type="ECO:0000256" key="2">
    <source>
        <dbReference type="ARBA" id="ARBA00007447"/>
    </source>
</evidence>
<comment type="similarity">
    <text evidence="2 9">Belongs to the peptidase A1 family.</text>
</comment>
<evidence type="ECO:0000256" key="4">
    <source>
        <dbReference type="ARBA" id="ARBA00022670"/>
    </source>
</evidence>
<dbReference type="MEROPS" id="A01.A66"/>
<dbReference type="AlphaFoldDB" id="S2JDB2"/>
<feature type="domain" description="Peptidase A1" evidence="10">
    <location>
        <begin position="6"/>
        <end position="323"/>
    </location>
</feature>
<dbReference type="InterPro" id="IPR033121">
    <property type="entry name" value="PEPTIDASE_A1"/>
</dbReference>
<name>S2JDB2_MUCC1</name>
<evidence type="ECO:0000256" key="5">
    <source>
        <dbReference type="ARBA" id="ARBA00022729"/>
    </source>
</evidence>
<dbReference type="Gene3D" id="2.40.70.10">
    <property type="entry name" value="Acid Proteases"/>
    <property type="match status" value="2"/>
</dbReference>
<keyword evidence="4 9" id="KW-0645">Protease</keyword>
<evidence type="ECO:0000313" key="12">
    <source>
        <dbReference type="Proteomes" id="UP000014254"/>
    </source>
</evidence>
<dbReference type="OrthoDB" id="2747330at2759"/>
<dbReference type="EMBL" id="KE123989">
    <property type="protein sequence ID" value="EPB86437.1"/>
    <property type="molecule type" value="Genomic_DNA"/>
</dbReference>
<dbReference type="Pfam" id="PF00026">
    <property type="entry name" value="Asp"/>
    <property type="match status" value="1"/>
</dbReference>
<dbReference type="InterPro" id="IPR021109">
    <property type="entry name" value="Peptidase_aspartic_dom_sf"/>
</dbReference>